<dbReference type="EMBL" id="CM045759">
    <property type="protein sequence ID" value="KAI8020035.1"/>
    <property type="molecule type" value="Genomic_DNA"/>
</dbReference>
<proteinExistence type="predicted"/>
<keyword evidence="1" id="KW-0482">Metalloprotease</keyword>
<keyword evidence="1" id="KW-0645">Protease</keyword>
<accession>A0ACC0I2W3</accession>
<comment type="caution">
    <text evidence="1">The sequence shown here is derived from an EMBL/GenBank/DDBJ whole genome shotgun (WGS) entry which is preliminary data.</text>
</comment>
<evidence type="ECO:0000313" key="2">
    <source>
        <dbReference type="Proteomes" id="UP001060215"/>
    </source>
</evidence>
<name>A0ACC0I2W3_9ERIC</name>
<organism evidence="1 2">
    <name type="scientific">Camellia lanceoleosa</name>
    <dbReference type="NCBI Taxonomy" id="1840588"/>
    <lineage>
        <taxon>Eukaryota</taxon>
        <taxon>Viridiplantae</taxon>
        <taxon>Streptophyta</taxon>
        <taxon>Embryophyta</taxon>
        <taxon>Tracheophyta</taxon>
        <taxon>Spermatophyta</taxon>
        <taxon>Magnoliopsida</taxon>
        <taxon>eudicotyledons</taxon>
        <taxon>Gunneridae</taxon>
        <taxon>Pentapetalae</taxon>
        <taxon>asterids</taxon>
        <taxon>Ericales</taxon>
        <taxon>Theaceae</taxon>
        <taxon>Camellia</taxon>
    </lineage>
</organism>
<protein>
    <submittedName>
        <fullName evidence="1">ATP-dependent zinc metalloprotease FtsH 4</fullName>
    </submittedName>
</protein>
<keyword evidence="2" id="KW-1185">Reference proteome</keyword>
<reference evidence="1 2" key="1">
    <citation type="journal article" date="2022" name="Plant J.">
        <title>Chromosome-level genome of Camellia lanceoleosa provides a valuable resource for understanding genome evolution and self-incompatibility.</title>
        <authorList>
            <person name="Gong W."/>
            <person name="Xiao S."/>
            <person name="Wang L."/>
            <person name="Liao Z."/>
            <person name="Chang Y."/>
            <person name="Mo W."/>
            <person name="Hu G."/>
            <person name="Li W."/>
            <person name="Zhao G."/>
            <person name="Zhu H."/>
            <person name="Hu X."/>
            <person name="Ji K."/>
            <person name="Xiang X."/>
            <person name="Song Q."/>
            <person name="Yuan D."/>
            <person name="Jin S."/>
            <person name="Zhang L."/>
        </authorList>
    </citation>
    <scope>NUCLEOTIDE SEQUENCE [LARGE SCALE GENOMIC DNA]</scope>
    <source>
        <strain evidence="1">SQ_2022a</strain>
    </source>
</reference>
<gene>
    <name evidence="1" type="ORF">LOK49_LG04G01292</name>
</gene>
<keyword evidence="1" id="KW-0378">Hydrolase</keyword>
<dbReference type="Proteomes" id="UP001060215">
    <property type="component" value="Chromosome 2"/>
</dbReference>
<evidence type="ECO:0000313" key="1">
    <source>
        <dbReference type="EMBL" id="KAI8020035.1"/>
    </source>
</evidence>
<sequence length="214" mass="24242">MRSSKFTDRPERIIITSSPTIPNKNLHGVNQKGKGQRPYHMSISVDPGRSTHVAIAAATDPFSSKIGVLHLTVARPELNCNMDLFSNGVIADVTDYFSPSVKMSVTYNTNKQDSHRHSRHKHFKQIDGFEQEKKVVVIAATNRMQDLDPALISRFDSMITFGLPDQQTRQEIAAQSIKVMMESGCEEVQNPRANLRRKRQRKRENLEDGPNISW</sequence>